<evidence type="ECO:0000313" key="3">
    <source>
        <dbReference type="Proteomes" id="UP001142055"/>
    </source>
</evidence>
<dbReference type="AlphaFoldDB" id="A0A9Q0M7I0"/>
<keyword evidence="1" id="KW-0472">Membrane</keyword>
<dbReference type="EMBL" id="JAPWDV010000002">
    <property type="protein sequence ID" value="KAJ6220319.1"/>
    <property type="molecule type" value="Genomic_DNA"/>
</dbReference>
<keyword evidence="3" id="KW-1185">Reference proteome</keyword>
<evidence type="ECO:0000256" key="1">
    <source>
        <dbReference type="SAM" id="Phobius"/>
    </source>
</evidence>
<evidence type="ECO:0000313" key="2">
    <source>
        <dbReference type="EMBL" id="KAJ6220319.1"/>
    </source>
</evidence>
<gene>
    <name evidence="2" type="ORF">RDWZM_006131</name>
</gene>
<keyword evidence="1" id="KW-0812">Transmembrane</keyword>
<comment type="caution">
    <text evidence="2">The sequence shown here is derived from an EMBL/GenBank/DDBJ whole genome shotgun (WGS) entry which is preliminary data.</text>
</comment>
<protein>
    <submittedName>
        <fullName evidence="2">Uncharacterized protein</fullName>
    </submittedName>
</protein>
<feature type="transmembrane region" description="Helical" evidence="1">
    <location>
        <begin position="246"/>
        <end position="267"/>
    </location>
</feature>
<dbReference type="Proteomes" id="UP001142055">
    <property type="component" value="Chromosome 2"/>
</dbReference>
<keyword evidence="1" id="KW-1133">Transmembrane helix</keyword>
<proteinExistence type="predicted"/>
<feature type="transmembrane region" description="Helical" evidence="1">
    <location>
        <begin position="12"/>
        <end position="29"/>
    </location>
</feature>
<accession>A0A9Q0M7I0</accession>
<reference evidence="2" key="1">
    <citation type="submission" date="2022-12" db="EMBL/GenBank/DDBJ databases">
        <title>Genome assemblies of Blomia tropicalis.</title>
        <authorList>
            <person name="Cui Y."/>
        </authorList>
    </citation>
    <scope>NUCLEOTIDE SEQUENCE</scope>
    <source>
        <tissue evidence="2">Adult mites</tissue>
    </source>
</reference>
<organism evidence="2 3">
    <name type="scientific">Blomia tropicalis</name>
    <name type="common">Mite</name>
    <dbReference type="NCBI Taxonomy" id="40697"/>
    <lineage>
        <taxon>Eukaryota</taxon>
        <taxon>Metazoa</taxon>
        <taxon>Ecdysozoa</taxon>
        <taxon>Arthropoda</taxon>
        <taxon>Chelicerata</taxon>
        <taxon>Arachnida</taxon>
        <taxon>Acari</taxon>
        <taxon>Acariformes</taxon>
        <taxon>Sarcoptiformes</taxon>
        <taxon>Astigmata</taxon>
        <taxon>Glycyphagoidea</taxon>
        <taxon>Echimyopodidae</taxon>
        <taxon>Blomia</taxon>
    </lineage>
</organism>
<sequence>MTNHTIDLNLQRLLILISILIILIYHGCVRYEMIGTVSATTLLHSWCEHDRQCGSNAWCNLVKQVCTCRMGYHPTGNGADCEHFHCNSTADCKLQFWSNTECLNGACYCEQMIPLWNHFLLLREPRSQFCVSVRPCRQYAECVTWMEVCYDRKCVPNRAMYTPHGVIKRFNYLNRFPCDDDIDCSNRFGDNVQCNPNTMACDCSDGYEYSDSESVCLFSTHQSTVGGDSMSKNGDYVRSYMETRTITVIFVIVISCLLIVIVVRHRWQRFFATINSERQYRLEQFPEHLMIQYFPPNRNRTIGAARNHNLHQIQHNNAIIDTRKMVTRKMKMSNDLPPPYDEALSCQPLWKSTDLDECSSLNSTQSVPSYEYACQSETKQNPTFEQQERFVDRMSEVMQI</sequence>
<name>A0A9Q0M7I0_BLOTA</name>